<organism evidence="1 2">
    <name type="scientific">Carpinus fangiana</name>
    <dbReference type="NCBI Taxonomy" id="176857"/>
    <lineage>
        <taxon>Eukaryota</taxon>
        <taxon>Viridiplantae</taxon>
        <taxon>Streptophyta</taxon>
        <taxon>Embryophyta</taxon>
        <taxon>Tracheophyta</taxon>
        <taxon>Spermatophyta</taxon>
        <taxon>Magnoliopsida</taxon>
        <taxon>eudicotyledons</taxon>
        <taxon>Gunneridae</taxon>
        <taxon>Pentapetalae</taxon>
        <taxon>rosids</taxon>
        <taxon>fabids</taxon>
        <taxon>Fagales</taxon>
        <taxon>Betulaceae</taxon>
        <taxon>Carpinus</taxon>
    </lineage>
</organism>
<keyword evidence="2" id="KW-1185">Reference proteome</keyword>
<protein>
    <submittedName>
        <fullName evidence="1">Uncharacterized protein</fullName>
    </submittedName>
</protein>
<accession>A0A5N6R9J3</accession>
<evidence type="ECO:0000313" key="2">
    <source>
        <dbReference type="Proteomes" id="UP000327013"/>
    </source>
</evidence>
<proteinExistence type="predicted"/>
<name>A0A5N6R9J3_9ROSI</name>
<dbReference type="EMBL" id="CM017326">
    <property type="protein sequence ID" value="KAE8075715.1"/>
    <property type="molecule type" value="Genomic_DNA"/>
</dbReference>
<dbReference type="AlphaFoldDB" id="A0A5N6R9J3"/>
<sequence>MAALMAAQLCIEMGIRQVQLEGDAKNAIVAVNSGEPDESGGRSYQKVEHLGGKEGTTHFHELKQDLEPDLDLYVKPQPGRPDI</sequence>
<evidence type="ECO:0000313" key="1">
    <source>
        <dbReference type="EMBL" id="KAE8075715.1"/>
    </source>
</evidence>
<gene>
    <name evidence="1" type="ORF">FH972_014408</name>
</gene>
<dbReference type="Proteomes" id="UP000327013">
    <property type="component" value="Chromosome 6"/>
</dbReference>
<reference evidence="1 2" key="1">
    <citation type="submission" date="2019-06" db="EMBL/GenBank/DDBJ databases">
        <title>A chromosomal-level reference genome of Carpinus fangiana (Coryloideae, Betulaceae).</title>
        <authorList>
            <person name="Yang X."/>
            <person name="Wang Z."/>
            <person name="Zhang L."/>
            <person name="Hao G."/>
            <person name="Liu J."/>
            <person name="Yang Y."/>
        </authorList>
    </citation>
    <scope>NUCLEOTIDE SEQUENCE [LARGE SCALE GENOMIC DNA]</scope>
    <source>
        <strain evidence="1">Cfa_2016G</strain>
        <tissue evidence="1">Leaf</tissue>
    </source>
</reference>